<feature type="region of interest" description="Disordered" evidence="1">
    <location>
        <begin position="140"/>
        <end position="163"/>
    </location>
</feature>
<organism evidence="3 4">
    <name type="scientific">Echria macrotheca</name>
    <dbReference type="NCBI Taxonomy" id="438768"/>
    <lineage>
        <taxon>Eukaryota</taxon>
        <taxon>Fungi</taxon>
        <taxon>Dikarya</taxon>
        <taxon>Ascomycota</taxon>
        <taxon>Pezizomycotina</taxon>
        <taxon>Sordariomycetes</taxon>
        <taxon>Sordariomycetidae</taxon>
        <taxon>Sordariales</taxon>
        <taxon>Schizotheciaceae</taxon>
        <taxon>Echria</taxon>
    </lineage>
</organism>
<evidence type="ECO:0000256" key="2">
    <source>
        <dbReference type="SAM" id="SignalP"/>
    </source>
</evidence>
<feature type="signal peptide" evidence="2">
    <location>
        <begin position="1"/>
        <end position="23"/>
    </location>
</feature>
<evidence type="ECO:0000256" key="1">
    <source>
        <dbReference type="SAM" id="MobiDB-lite"/>
    </source>
</evidence>
<reference evidence="3" key="1">
    <citation type="submission" date="2023-06" db="EMBL/GenBank/DDBJ databases">
        <title>Genome-scale phylogeny and comparative genomics of the fungal order Sordariales.</title>
        <authorList>
            <consortium name="Lawrence Berkeley National Laboratory"/>
            <person name="Hensen N."/>
            <person name="Bonometti L."/>
            <person name="Westerberg I."/>
            <person name="Brannstrom I.O."/>
            <person name="Guillou S."/>
            <person name="Cros-Aarteil S."/>
            <person name="Calhoun S."/>
            <person name="Haridas S."/>
            <person name="Kuo A."/>
            <person name="Mondo S."/>
            <person name="Pangilinan J."/>
            <person name="Riley R."/>
            <person name="Labutti K."/>
            <person name="Andreopoulos B."/>
            <person name="Lipzen A."/>
            <person name="Chen C."/>
            <person name="Yanf M."/>
            <person name="Daum C."/>
            <person name="Ng V."/>
            <person name="Clum A."/>
            <person name="Steindorff A."/>
            <person name="Ohm R."/>
            <person name="Martin F."/>
            <person name="Silar P."/>
            <person name="Natvig D."/>
            <person name="Lalanne C."/>
            <person name="Gautier V."/>
            <person name="Ament-Velasquez S.L."/>
            <person name="Kruys A."/>
            <person name="Hutchinson M.I."/>
            <person name="Powell A.J."/>
            <person name="Barry K."/>
            <person name="Miller A.N."/>
            <person name="Grigoriev I.V."/>
            <person name="Debuchy R."/>
            <person name="Gladieux P."/>
            <person name="Thoren M.H."/>
            <person name="Johannesson H."/>
        </authorList>
    </citation>
    <scope>NUCLEOTIDE SEQUENCE</scope>
    <source>
        <strain evidence="3">PSN4</strain>
    </source>
</reference>
<keyword evidence="4" id="KW-1185">Reference proteome</keyword>
<keyword evidence="2" id="KW-0732">Signal</keyword>
<accession>A0AAJ0BAK7</accession>
<feature type="compositionally biased region" description="Low complexity" evidence="1">
    <location>
        <begin position="140"/>
        <end position="159"/>
    </location>
</feature>
<comment type="caution">
    <text evidence="3">The sequence shown here is derived from an EMBL/GenBank/DDBJ whole genome shotgun (WGS) entry which is preliminary data.</text>
</comment>
<protein>
    <submittedName>
        <fullName evidence="3">Uncharacterized protein</fullName>
    </submittedName>
</protein>
<evidence type="ECO:0000313" key="4">
    <source>
        <dbReference type="Proteomes" id="UP001239445"/>
    </source>
</evidence>
<evidence type="ECO:0000313" key="3">
    <source>
        <dbReference type="EMBL" id="KAK1753784.1"/>
    </source>
</evidence>
<feature type="chain" id="PRO_5042608453" evidence="2">
    <location>
        <begin position="24"/>
        <end position="456"/>
    </location>
</feature>
<name>A0AAJ0BAK7_9PEZI</name>
<proteinExistence type="predicted"/>
<dbReference type="EMBL" id="MU839837">
    <property type="protein sequence ID" value="KAK1753784.1"/>
    <property type="molecule type" value="Genomic_DNA"/>
</dbReference>
<sequence length="456" mass="45359">MLSQTPFRAALAAVALMPCHVLGTSYPAPGSPPPGFPAPGFPCVAEEAVLSALNAGSSATAFCSSFLHIVPTTSTKTVSATASTSTALPVTVTLTVTGGVVGGTVTISAPGDTSTVVSTITNTNNLCLQPSVTVARRHVTTTSSTSSHATTTSKTSTTTPSWNTNPGPGLALCSSAASGLKGFACSAISQACSCLSITRPTIVVTASTTVSTAVSTVTSLSIITTAIPATITVTPSVSTSTSVTTAVISTCLCGSPFTACSAQCVDTQTDPLNCGGCGSVCDYGLCTNGQCSCPGTMCGSQCIDTQSDPQNCGTCGNVCASGVCDASTCACSGTVCGGQCIDTQNDPLNCGLCGFKCASGICSDSRCQCAPGGDVDNDNCKNPQKSSSCGYAGHCTCYATSSGDAVCAGAPFEDTCSECESDSDCTARGQGYCVDQCRPAFDVKRQLRGEKGAGRS</sequence>
<dbReference type="Proteomes" id="UP001239445">
    <property type="component" value="Unassembled WGS sequence"/>
</dbReference>
<dbReference type="AlphaFoldDB" id="A0AAJ0BAK7"/>
<gene>
    <name evidence="3" type="ORF">QBC47DRAFT_404126</name>
</gene>